<comment type="caution">
    <text evidence="2">The sequence shown here is derived from an EMBL/GenBank/DDBJ whole genome shotgun (WGS) entry which is preliminary data.</text>
</comment>
<name>A0A919GTY1_9ACTN</name>
<gene>
    <name evidence="2" type="ORF">Sxan_14990</name>
</gene>
<evidence type="ECO:0000313" key="2">
    <source>
        <dbReference type="EMBL" id="GHI84135.1"/>
    </source>
</evidence>
<organism evidence="2 3">
    <name type="scientific">Streptomyces xanthophaeus</name>
    <dbReference type="NCBI Taxonomy" id="67385"/>
    <lineage>
        <taxon>Bacteria</taxon>
        <taxon>Bacillati</taxon>
        <taxon>Actinomycetota</taxon>
        <taxon>Actinomycetes</taxon>
        <taxon>Kitasatosporales</taxon>
        <taxon>Streptomycetaceae</taxon>
        <taxon>Streptomyces</taxon>
    </lineage>
</organism>
<dbReference type="AlphaFoldDB" id="A0A919GTY1"/>
<sequence length="126" mass="14452">MRWRLSDTKVDVQKETRHSEAEEPRHTVNLDYFHTGEVHEISGHHPGQFFSDPQINPALQRVPRELSGQPHNEEYQFEHSHEQALRPAGTFSPSSYRSEAALQRRSTCPRSSGMTTARSSSKPKPF</sequence>
<reference evidence="2" key="1">
    <citation type="submission" date="2020-09" db="EMBL/GenBank/DDBJ databases">
        <title>Whole genome shotgun sequence of Streptomyces xanthophaeus NBRC 12829.</title>
        <authorList>
            <person name="Komaki H."/>
            <person name="Tamura T."/>
        </authorList>
    </citation>
    <scope>NUCLEOTIDE SEQUENCE</scope>
    <source>
        <strain evidence="2">NBRC 12829</strain>
    </source>
</reference>
<feature type="compositionally biased region" description="Basic and acidic residues" evidence="1">
    <location>
        <begin position="71"/>
        <end position="84"/>
    </location>
</feature>
<evidence type="ECO:0000313" key="3">
    <source>
        <dbReference type="Proteomes" id="UP000600026"/>
    </source>
</evidence>
<dbReference type="Proteomes" id="UP000600026">
    <property type="component" value="Unassembled WGS sequence"/>
</dbReference>
<feature type="region of interest" description="Disordered" evidence="1">
    <location>
        <begin position="68"/>
        <end position="126"/>
    </location>
</feature>
<protein>
    <submittedName>
        <fullName evidence="2">Uncharacterized protein</fullName>
    </submittedName>
</protein>
<feature type="region of interest" description="Disordered" evidence="1">
    <location>
        <begin position="1"/>
        <end position="26"/>
    </location>
</feature>
<proteinExistence type="predicted"/>
<feature type="compositionally biased region" description="Polar residues" evidence="1">
    <location>
        <begin position="104"/>
        <end position="126"/>
    </location>
</feature>
<accession>A0A919GTY1</accession>
<dbReference type="EMBL" id="BNEE01000004">
    <property type="protein sequence ID" value="GHI84135.1"/>
    <property type="molecule type" value="Genomic_DNA"/>
</dbReference>
<keyword evidence="3" id="KW-1185">Reference proteome</keyword>
<evidence type="ECO:0000256" key="1">
    <source>
        <dbReference type="SAM" id="MobiDB-lite"/>
    </source>
</evidence>